<dbReference type="GO" id="GO:0005737">
    <property type="term" value="C:cytoplasm"/>
    <property type="evidence" value="ECO:0007669"/>
    <property type="project" value="UniProtKB-SubCell"/>
</dbReference>
<evidence type="ECO:0000256" key="2">
    <source>
        <dbReference type="ARBA" id="ARBA00004496"/>
    </source>
</evidence>
<sequence length="1101" mass="119025">MSGGARVDSLESLVYAMRATLSPEVSDSERKAATAAIREYQSQPECFMGFVSVVSNAEDEALRMQAAVLLLQSMSHWTNLGQDDKNSAKDALLNALFSDPMPLVRRNLGVAVAVTARRELTTGGWDAFLPIMHQAAESDEPRAREVAFSVFKRLVRFFGLNEPAFFSQLAPLWVNALTDAGSNEVRIDAFASLAAMTAYFEEEGDFASFEPIFPQMLQTVVTFVEANDESKAVVALGVLEDMLQITPTFVATLWPQLVQFNVQLIQAGKEDITKRALSSLAKYVELKPMLLLKHELVSDVLNAAFTCIAEEETDIDEGNSIPSNAQTLVDTICLRIGPSHTFPLCMEAASQYLADSVTSPHTIRGGLMILAMSAEGCQAYMREELETLMNAMMPHLSSSAPLVRDAALMVLYQFAEHMRPNIHDYHRIVIAGSLDGLSEDLLSSRMNAARALNSFVVFLENEVLAEYLENIMSGYVGTIVGEPESLELPLMCASLTGIGMLAVSVGPAFAPYFEPTMDLMIEIIGLTDNDSINLRARAIEAIGGVAQACGLEAFAPYLDAVMTNAFEGLKLEFCRLREHTYSFFGRVATLMGQEFGKYVDDVLPILYAICKAPDMAVFTGDVFVDTGDDDYDDDFEVPQDAQDEKGSAAYCIGVIATAMGPAFLPFVQDSFSALETLLQYDNEDVRASVVTAMSEVARVVPATLEWRYSVGLPITDNVPEPIAQVAAFIVPKFLLRMFHEEAVEVVSRAMTSFASLTRAFGPIMFANEDNYELFSSIARLTLERELICQQPLDEDDFGDDVEARAVAALVAEDKQVAGDALSGHGANVDDLLDAESPIDMGTMETDHLAEALEAASEVLGAAFEPCFKGLLEGLESRARPQRPVYERCTALGVLSASAAALGPRIAPYLESPMLPLFLAGCKDESEDVRRNAVFGLGLILEVMGSHNVAPGLAAVLPHALEAINNVFDAGYVEDAAAPDNAVAALGRLISAMPQPSDLPLSALIPAMVAHMPLTADASENPAVYSALFALFSASDEAVFGELPNLIRSALPDHIAFQLGLLLNSLINHDQIGSEVSAMLASLDDDERANLMGVVQQAVAAQ</sequence>
<dbReference type="PROSITE" id="PS50166">
    <property type="entry name" value="IMPORTIN_B_NT"/>
    <property type="match status" value="1"/>
</dbReference>
<dbReference type="AlphaFoldDB" id="A0A0L0DRZ9"/>
<dbReference type="Pfam" id="PF25780">
    <property type="entry name" value="TPR_IPO5"/>
    <property type="match status" value="1"/>
</dbReference>
<accession>A0A0L0DRZ9</accession>
<evidence type="ECO:0000256" key="4">
    <source>
        <dbReference type="ARBA" id="ARBA00022490"/>
    </source>
</evidence>
<evidence type="ECO:0000256" key="5">
    <source>
        <dbReference type="ARBA" id="ARBA00022737"/>
    </source>
</evidence>
<dbReference type="PROSITE" id="PS50077">
    <property type="entry name" value="HEAT_REPEAT"/>
    <property type="match status" value="1"/>
</dbReference>
<keyword evidence="12" id="KW-1185">Reference proteome</keyword>
<feature type="repeat" description="HEAT" evidence="9">
    <location>
        <begin position="913"/>
        <end position="950"/>
    </location>
</feature>
<evidence type="ECO:0000313" key="12">
    <source>
        <dbReference type="Proteomes" id="UP000054408"/>
    </source>
</evidence>
<evidence type="ECO:0000256" key="7">
    <source>
        <dbReference type="ARBA" id="ARBA00022990"/>
    </source>
</evidence>
<dbReference type="GeneID" id="25568334"/>
<dbReference type="GO" id="GO:0031267">
    <property type="term" value="F:small GTPase binding"/>
    <property type="evidence" value="ECO:0007669"/>
    <property type="project" value="InterPro"/>
</dbReference>
<name>A0A0L0DRZ9_THETB</name>
<evidence type="ECO:0000259" key="10">
    <source>
        <dbReference type="PROSITE" id="PS50166"/>
    </source>
</evidence>
<dbReference type="InterPro" id="IPR021133">
    <property type="entry name" value="HEAT_type_2"/>
</dbReference>
<dbReference type="EMBL" id="GL349487">
    <property type="protein sequence ID" value="KNC54208.1"/>
    <property type="molecule type" value="Genomic_DNA"/>
</dbReference>
<evidence type="ECO:0000256" key="6">
    <source>
        <dbReference type="ARBA" id="ARBA00022927"/>
    </source>
</evidence>
<protein>
    <submittedName>
        <fullName evidence="11">HEAT repeat family protein</fullName>
    </submittedName>
</protein>
<evidence type="ECO:0000313" key="11">
    <source>
        <dbReference type="EMBL" id="KNC54208.1"/>
    </source>
</evidence>
<dbReference type="Gene3D" id="1.25.10.10">
    <property type="entry name" value="Leucine-rich Repeat Variant"/>
    <property type="match status" value="1"/>
</dbReference>
<dbReference type="STRING" id="461836.A0A0L0DRZ9"/>
<dbReference type="InterPro" id="IPR058584">
    <property type="entry name" value="IMB1_TNPO1-like_TPR"/>
</dbReference>
<dbReference type="Proteomes" id="UP000054408">
    <property type="component" value="Unassembled WGS sequence"/>
</dbReference>
<dbReference type="OrthoDB" id="7862313at2759"/>
<keyword evidence="7" id="KW-0007">Acetylation</keyword>
<gene>
    <name evidence="11" type="ORF">AMSG_09998</name>
</gene>
<feature type="domain" description="Importin N-terminal" evidence="10">
    <location>
        <begin position="33"/>
        <end position="98"/>
    </location>
</feature>
<evidence type="ECO:0000256" key="1">
    <source>
        <dbReference type="ARBA" id="ARBA00004123"/>
    </source>
</evidence>
<keyword evidence="8" id="KW-0539">Nucleus</keyword>
<dbReference type="eggNOG" id="KOG2171">
    <property type="taxonomic scope" value="Eukaryota"/>
</dbReference>
<dbReference type="SUPFAM" id="SSF48371">
    <property type="entry name" value="ARM repeat"/>
    <property type="match status" value="2"/>
</dbReference>
<keyword evidence="6" id="KW-0653">Protein transport</keyword>
<evidence type="ECO:0000256" key="3">
    <source>
        <dbReference type="ARBA" id="ARBA00022448"/>
    </source>
</evidence>
<dbReference type="PANTHER" id="PTHR10527">
    <property type="entry name" value="IMPORTIN BETA"/>
    <property type="match status" value="1"/>
</dbReference>
<keyword evidence="3" id="KW-0813">Transport</keyword>
<dbReference type="GO" id="GO:0005634">
    <property type="term" value="C:nucleus"/>
    <property type="evidence" value="ECO:0007669"/>
    <property type="project" value="UniProtKB-SubCell"/>
</dbReference>
<keyword evidence="5" id="KW-0677">Repeat</keyword>
<dbReference type="InterPro" id="IPR057672">
    <property type="entry name" value="TPR_IPO4/5"/>
</dbReference>
<dbReference type="InterPro" id="IPR011989">
    <property type="entry name" value="ARM-like"/>
</dbReference>
<dbReference type="Pfam" id="PF02985">
    <property type="entry name" value="HEAT"/>
    <property type="match status" value="1"/>
</dbReference>
<dbReference type="RefSeq" id="XP_013753848.1">
    <property type="nucleotide sequence ID" value="XM_013898394.1"/>
</dbReference>
<keyword evidence="4" id="KW-0963">Cytoplasm</keyword>
<dbReference type="GO" id="GO:0006606">
    <property type="term" value="P:protein import into nucleus"/>
    <property type="evidence" value="ECO:0007669"/>
    <property type="project" value="InterPro"/>
</dbReference>
<evidence type="ECO:0000256" key="9">
    <source>
        <dbReference type="PROSITE-ProRule" id="PRU00103"/>
    </source>
</evidence>
<proteinExistence type="predicted"/>
<dbReference type="InterPro" id="IPR040122">
    <property type="entry name" value="Importin_beta"/>
</dbReference>
<dbReference type="InterPro" id="IPR000357">
    <property type="entry name" value="HEAT"/>
</dbReference>
<dbReference type="OMA" id="ANACGCV"/>
<comment type="subcellular location">
    <subcellularLocation>
        <location evidence="2">Cytoplasm</location>
    </subcellularLocation>
    <subcellularLocation>
        <location evidence="1">Nucleus</location>
    </subcellularLocation>
</comment>
<organism evidence="11 12">
    <name type="scientific">Thecamonas trahens ATCC 50062</name>
    <dbReference type="NCBI Taxonomy" id="461836"/>
    <lineage>
        <taxon>Eukaryota</taxon>
        <taxon>Apusozoa</taxon>
        <taxon>Apusomonadida</taxon>
        <taxon>Apusomonadidae</taxon>
        <taxon>Thecamonas</taxon>
    </lineage>
</organism>
<reference evidence="11 12" key="1">
    <citation type="submission" date="2010-05" db="EMBL/GenBank/DDBJ databases">
        <title>The Genome Sequence of Thecamonas trahens ATCC 50062.</title>
        <authorList>
            <consortium name="The Broad Institute Genome Sequencing Platform"/>
            <person name="Russ C."/>
            <person name="Cuomo C."/>
            <person name="Shea T."/>
            <person name="Young S.K."/>
            <person name="Zeng Q."/>
            <person name="Koehrsen M."/>
            <person name="Haas B."/>
            <person name="Borodovsky M."/>
            <person name="Guigo R."/>
            <person name="Alvarado L."/>
            <person name="Berlin A."/>
            <person name="Bochicchio J."/>
            <person name="Borenstein D."/>
            <person name="Chapman S."/>
            <person name="Chen Z."/>
            <person name="Freedman E."/>
            <person name="Gellesch M."/>
            <person name="Goldberg J."/>
            <person name="Griggs A."/>
            <person name="Gujja S."/>
            <person name="Heilman E."/>
            <person name="Heiman D."/>
            <person name="Hepburn T."/>
            <person name="Howarth C."/>
            <person name="Jen D."/>
            <person name="Larson L."/>
            <person name="Mehta T."/>
            <person name="Park D."/>
            <person name="Pearson M."/>
            <person name="Roberts A."/>
            <person name="Saif S."/>
            <person name="Shenoy N."/>
            <person name="Sisk P."/>
            <person name="Stolte C."/>
            <person name="Sykes S."/>
            <person name="Thomson T."/>
            <person name="Walk T."/>
            <person name="White J."/>
            <person name="Yandava C."/>
            <person name="Burger G."/>
            <person name="Gray M.W."/>
            <person name="Holland P.W.H."/>
            <person name="King N."/>
            <person name="Lang F.B.F."/>
            <person name="Roger A.J."/>
            <person name="Ruiz-Trillo I."/>
            <person name="Lander E."/>
            <person name="Nusbaum C."/>
        </authorList>
    </citation>
    <scope>NUCLEOTIDE SEQUENCE [LARGE SCALE GENOMIC DNA]</scope>
    <source>
        <strain evidence="11 12">ATCC 50062</strain>
    </source>
</reference>
<dbReference type="Pfam" id="PF25574">
    <property type="entry name" value="TPR_IMB1"/>
    <property type="match status" value="1"/>
</dbReference>
<evidence type="ECO:0000256" key="8">
    <source>
        <dbReference type="ARBA" id="ARBA00023242"/>
    </source>
</evidence>
<dbReference type="InterPro" id="IPR001494">
    <property type="entry name" value="Importin-beta_N"/>
</dbReference>
<dbReference type="InterPro" id="IPR016024">
    <property type="entry name" value="ARM-type_fold"/>
</dbReference>